<reference evidence="12" key="1">
    <citation type="submission" date="2025-08" db="UniProtKB">
        <authorList>
            <consortium name="RefSeq"/>
        </authorList>
    </citation>
    <scope>IDENTIFICATION</scope>
</reference>
<accession>A0A1U7YWM0</accession>
<keyword evidence="3" id="KW-0808">Transferase</keyword>
<dbReference type="PANTHER" id="PTHR46463:SF16">
    <property type="entry name" value="E3 UBIQUITIN-PROTEIN LIGASE RHF1A"/>
    <property type="match status" value="1"/>
</dbReference>
<feature type="domain" description="RING-type" evidence="10">
    <location>
        <begin position="101"/>
        <end position="141"/>
    </location>
</feature>
<evidence type="ECO:0000256" key="6">
    <source>
        <dbReference type="ARBA" id="ARBA00022786"/>
    </source>
</evidence>
<evidence type="ECO:0000256" key="4">
    <source>
        <dbReference type="ARBA" id="ARBA00022723"/>
    </source>
</evidence>
<dbReference type="Gene3D" id="3.30.40.10">
    <property type="entry name" value="Zinc/RING finger domain, C3HC4 (zinc finger)"/>
    <property type="match status" value="1"/>
</dbReference>
<protein>
    <recommendedName>
        <fullName evidence="2">RING-type E3 ubiquitin transferase</fullName>
        <ecNumber evidence="2">2.3.2.27</ecNumber>
    </recommendedName>
</protein>
<dbReference type="InParanoid" id="A0A1U7YWM0"/>
<evidence type="ECO:0000256" key="7">
    <source>
        <dbReference type="ARBA" id="ARBA00022833"/>
    </source>
</evidence>
<feature type="compositionally biased region" description="Polar residues" evidence="9">
    <location>
        <begin position="285"/>
        <end position="303"/>
    </location>
</feature>
<proteinExistence type="predicted"/>
<dbReference type="SMART" id="SM00184">
    <property type="entry name" value="RING"/>
    <property type="match status" value="1"/>
</dbReference>
<name>A0A1U7YWM0_NELNU</name>
<evidence type="ECO:0000256" key="8">
    <source>
        <dbReference type="PROSITE-ProRule" id="PRU00175"/>
    </source>
</evidence>
<dbReference type="InterPro" id="IPR001841">
    <property type="entry name" value="Znf_RING"/>
</dbReference>
<keyword evidence="5 8" id="KW-0863">Zinc-finger</keyword>
<dbReference type="AlphaFoldDB" id="A0A1U7YWM0"/>
<dbReference type="PANTHER" id="PTHR46463">
    <property type="entry name" value="ZINC FINGER, RING/FYVE/PHD-TYPE"/>
    <property type="match status" value="1"/>
</dbReference>
<keyword evidence="11" id="KW-1185">Reference proteome</keyword>
<dbReference type="GO" id="GO:0061630">
    <property type="term" value="F:ubiquitin protein ligase activity"/>
    <property type="evidence" value="ECO:0007669"/>
    <property type="project" value="UniProtKB-EC"/>
</dbReference>
<gene>
    <name evidence="12" type="primary">LOC104586734</name>
</gene>
<dbReference type="Pfam" id="PF13639">
    <property type="entry name" value="zf-RING_2"/>
    <property type="match status" value="1"/>
</dbReference>
<evidence type="ECO:0000313" key="12">
    <source>
        <dbReference type="RefSeq" id="XP_010242361.1"/>
    </source>
</evidence>
<dbReference type="PROSITE" id="PS50089">
    <property type="entry name" value="ZF_RING_2"/>
    <property type="match status" value="1"/>
</dbReference>
<evidence type="ECO:0000256" key="3">
    <source>
        <dbReference type="ARBA" id="ARBA00022679"/>
    </source>
</evidence>
<dbReference type="Proteomes" id="UP000189703">
    <property type="component" value="Unplaced"/>
</dbReference>
<sequence>MDIIYRRKNSPSQIAEYARESGLHRFPVASDVFFAILAANLEGSVRRCVVSEEGLPFPLFLVSALYRVLRLVQGFGSAVEKPVVATAASSGADQDAYEDACSICLEPFSCEDPATVTNCKHEYHLQCILEWSQRSKECPICWQLLALKDPGSQELLAAVEMERNARSRNRSSNMPTYPRIPSEDFQFDDVAPHPDDLDIDERIMQHLAAAAMGRPYHFNRRERRRSSRLDPSQILVLASPPNGSDVHQAYTTASLGSQSSGSGSLEPDSPTVVMSSAINGQSQPMMLSSSVNTPSNSVDNRYSPSIPRYVQRTFTFKQRAIATQTPPASPQRSRPSELLSFSESLKSRFSAASARYKESISRSTRGFKEKLLARNNSVKELSREVQREVTASIAGVARMMERLDPTSKRSVGSRPVSNGMEGTSGFSYDQNRMQDDLVIQPHFSNDGETAHGINSNASFNFSSSPGPRHFEVPPHTQDVDAVETQLEHSAAVLSSH</sequence>
<evidence type="ECO:0000256" key="1">
    <source>
        <dbReference type="ARBA" id="ARBA00000900"/>
    </source>
</evidence>
<dbReference type="eggNOG" id="KOG0800">
    <property type="taxonomic scope" value="Eukaryota"/>
</dbReference>
<dbReference type="GeneID" id="104586734"/>
<dbReference type="OMA" id="CLEPFNC"/>
<organism evidence="11 12">
    <name type="scientific">Nelumbo nucifera</name>
    <name type="common">Sacred lotus</name>
    <dbReference type="NCBI Taxonomy" id="4432"/>
    <lineage>
        <taxon>Eukaryota</taxon>
        <taxon>Viridiplantae</taxon>
        <taxon>Streptophyta</taxon>
        <taxon>Embryophyta</taxon>
        <taxon>Tracheophyta</taxon>
        <taxon>Spermatophyta</taxon>
        <taxon>Magnoliopsida</taxon>
        <taxon>Proteales</taxon>
        <taxon>Nelumbonaceae</taxon>
        <taxon>Nelumbo</taxon>
    </lineage>
</organism>
<dbReference type="RefSeq" id="XP_010242361.1">
    <property type="nucleotide sequence ID" value="XM_010244059.1"/>
</dbReference>
<keyword evidence="4" id="KW-0479">Metal-binding</keyword>
<dbReference type="GO" id="GO:0004842">
    <property type="term" value="F:ubiquitin-protein transferase activity"/>
    <property type="evidence" value="ECO:0000318"/>
    <property type="project" value="GO_Central"/>
</dbReference>
<evidence type="ECO:0000259" key="10">
    <source>
        <dbReference type="PROSITE" id="PS50089"/>
    </source>
</evidence>
<dbReference type="InterPro" id="IPR013083">
    <property type="entry name" value="Znf_RING/FYVE/PHD"/>
</dbReference>
<feature type="region of interest" description="Disordered" evidence="9">
    <location>
        <begin position="165"/>
        <end position="187"/>
    </location>
</feature>
<feature type="region of interest" description="Disordered" evidence="9">
    <location>
        <begin position="218"/>
        <end position="248"/>
    </location>
</feature>
<dbReference type="OrthoDB" id="8062037at2759"/>
<dbReference type="KEGG" id="nnu:104586734"/>
<evidence type="ECO:0000256" key="5">
    <source>
        <dbReference type="ARBA" id="ARBA00022771"/>
    </source>
</evidence>
<dbReference type="EC" id="2.3.2.27" evidence="2"/>
<evidence type="ECO:0000313" key="11">
    <source>
        <dbReference type="Proteomes" id="UP000189703"/>
    </source>
</evidence>
<feature type="compositionally biased region" description="Low complexity" evidence="9">
    <location>
        <begin position="454"/>
        <end position="464"/>
    </location>
</feature>
<evidence type="ECO:0000256" key="9">
    <source>
        <dbReference type="SAM" id="MobiDB-lite"/>
    </source>
</evidence>
<dbReference type="SUPFAM" id="SSF57850">
    <property type="entry name" value="RING/U-box"/>
    <property type="match status" value="1"/>
</dbReference>
<keyword evidence="7" id="KW-0862">Zinc</keyword>
<evidence type="ECO:0000256" key="2">
    <source>
        <dbReference type="ARBA" id="ARBA00012483"/>
    </source>
</evidence>
<feature type="region of interest" description="Disordered" evidence="9">
    <location>
        <begin position="285"/>
        <end position="304"/>
    </location>
</feature>
<dbReference type="STRING" id="4432.A0A1U7YWM0"/>
<keyword evidence="6" id="KW-0833">Ubl conjugation pathway</keyword>
<dbReference type="GO" id="GO:0008270">
    <property type="term" value="F:zinc ion binding"/>
    <property type="evidence" value="ECO:0007669"/>
    <property type="project" value="UniProtKB-KW"/>
</dbReference>
<feature type="region of interest" description="Disordered" evidence="9">
    <location>
        <begin position="444"/>
        <end position="474"/>
    </location>
</feature>
<comment type="catalytic activity">
    <reaction evidence="1">
        <text>S-ubiquitinyl-[E2 ubiquitin-conjugating enzyme]-L-cysteine + [acceptor protein]-L-lysine = [E2 ubiquitin-conjugating enzyme]-L-cysteine + N(6)-ubiquitinyl-[acceptor protein]-L-lysine.</text>
        <dbReference type="EC" id="2.3.2.27"/>
    </reaction>
</comment>